<reference evidence="6 7" key="1">
    <citation type="journal article" date="2022" name="Nat. Plants">
        <title>Genomes of leafy and leafless Platanthera orchids illuminate the evolution of mycoheterotrophy.</title>
        <authorList>
            <person name="Li M.H."/>
            <person name="Liu K.W."/>
            <person name="Li Z."/>
            <person name="Lu H.C."/>
            <person name="Ye Q.L."/>
            <person name="Zhang D."/>
            <person name="Wang J.Y."/>
            <person name="Li Y.F."/>
            <person name="Zhong Z.M."/>
            <person name="Liu X."/>
            <person name="Yu X."/>
            <person name="Liu D.K."/>
            <person name="Tu X.D."/>
            <person name="Liu B."/>
            <person name="Hao Y."/>
            <person name="Liao X.Y."/>
            <person name="Jiang Y.T."/>
            <person name="Sun W.H."/>
            <person name="Chen J."/>
            <person name="Chen Y.Q."/>
            <person name="Ai Y."/>
            <person name="Zhai J.W."/>
            <person name="Wu S.S."/>
            <person name="Zhou Z."/>
            <person name="Hsiao Y.Y."/>
            <person name="Wu W.L."/>
            <person name="Chen Y.Y."/>
            <person name="Lin Y.F."/>
            <person name="Hsu J.L."/>
            <person name="Li C.Y."/>
            <person name="Wang Z.W."/>
            <person name="Zhao X."/>
            <person name="Zhong W.Y."/>
            <person name="Ma X.K."/>
            <person name="Ma L."/>
            <person name="Huang J."/>
            <person name="Chen G.Z."/>
            <person name="Huang M.Z."/>
            <person name="Huang L."/>
            <person name="Peng D.H."/>
            <person name="Luo Y.B."/>
            <person name="Zou S.Q."/>
            <person name="Chen S.P."/>
            <person name="Lan S."/>
            <person name="Tsai W.C."/>
            <person name="Van de Peer Y."/>
            <person name="Liu Z.J."/>
        </authorList>
    </citation>
    <scope>NUCLEOTIDE SEQUENCE [LARGE SCALE GENOMIC DNA]</scope>
    <source>
        <strain evidence="6">Lor288</strain>
    </source>
</reference>
<dbReference type="InterPro" id="IPR036279">
    <property type="entry name" value="5-3_exonuclease_C_sf"/>
</dbReference>
<dbReference type="Proteomes" id="UP001412067">
    <property type="component" value="Unassembled WGS sequence"/>
</dbReference>
<dbReference type="CDD" id="cd09869">
    <property type="entry name" value="PIN_GEN1"/>
    <property type="match status" value="1"/>
</dbReference>
<keyword evidence="1" id="KW-0540">Nuclease</keyword>
<keyword evidence="2" id="KW-0378">Hydrolase</keyword>
<dbReference type="PANTHER" id="PTHR11081">
    <property type="entry name" value="FLAP ENDONUCLEASE FAMILY MEMBER"/>
    <property type="match status" value="1"/>
</dbReference>
<accession>A0ABR2LRU8</accession>
<dbReference type="InterPro" id="IPR006085">
    <property type="entry name" value="XPG_DNA_repair_N"/>
</dbReference>
<protein>
    <submittedName>
        <fullName evidence="6">Flap endonuclease GEN-like 1</fullName>
    </submittedName>
</protein>
<name>A0ABR2LRU8_9ASPA</name>
<feature type="region of interest" description="Disordered" evidence="3">
    <location>
        <begin position="555"/>
        <end position="579"/>
    </location>
</feature>
<comment type="caution">
    <text evidence="6">The sequence shown here is derived from an EMBL/GenBank/DDBJ whole genome shotgun (WGS) entry which is preliminary data.</text>
</comment>
<dbReference type="Gene3D" id="1.10.150.20">
    <property type="entry name" value="5' to 3' exonuclease, C-terminal subdomain"/>
    <property type="match status" value="1"/>
</dbReference>
<feature type="domain" description="XPG N-terminal" evidence="5">
    <location>
        <begin position="82"/>
        <end position="180"/>
    </location>
</feature>
<dbReference type="SUPFAM" id="SSF88723">
    <property type="entry name" value="PIN domain-like"/>
    <property type="match status" value="1"/>
</dbReference>
<dbReference type="Gene3D" id="3.40.50.1010">
    <property type="entry name" value="5'-nuclease"/>
    <property type="match status" value="1"/>
</dbReference>
<dbReference type="PRINTS" id="PR00853">
    <property type="entry name" value="XPGRADSUPER"/>
</dbReference>
<dbReference type="InterPro" id="IPR029060">
    <property type="entry name" value="PIN-like_dom_sf"/>
</dbReference>
<dbReference type="PANTHER" id="PTHR11081:SF59">
    <property type="entry name" value="FI23547P1"/>
    <property type="match status" value="1"/>
</dbReference>
<dbReference type="SUPFAM" id="SSF47807">
    <property type="entry name" value="5' to 3' exonuclease, C-terminal subdomain"/>
    <property type="match status" value="1"/>
</dbReference>
<evidence type="ECO:0000256" key="1">
    <source>
        <dbReference type="ARBA" id="ARBA00022722"/>
    </source>
</evidence>
<feature type="region of interest" description="Disordered" evidence="3">
    <location>
        <begin position="620"/>
        <end position="706"/>
    </location>
</feature>
<keyword evidence="7" id="KW-1185">Reference proteome</keyword>
<evidence type="ECO:0000313" key="6">
    <source>
        <dbReference type="EMBL" id="KAK8947808.1"/>
    </source>
</evidence>
<dbReference type="InterPro" id="IPR006086">
    <property type="entry name" value="XPG-I_dom"/>
</dbReference>
<dbReference type="SMART" id="SM00485">
    <property type="entry name" value="XPGN"/>
    <property type="match status" value="1"/>
</dbReference>
<dbReference type="Pfam" id="PF00867">
    <property type="entry name" value="XPG_I"/>
    <property type="match status" value="1"/>
</dbReference>
<evidence type="ECO:0000256" key="2">
    <source>
        <dbReference type="ARBA" id="ARBA00022801"/>
    </source>
</evidence>
<gene>
    <name evidence="6" type="primary">RAD</name>
    <name evidence="6" type="ORF">KSP40_PGU020141</name>
</gene>
<dbReference type="Pfam" id="PF00752">
    <property type="entry name" value="XPG_N"/>
    <property type="match status" value="1"/>
</dbReference>
<evidence type="ECO:0000256" key="3">
    <source>
        <dbReference type="SAM" id="MobiDB-lite"/>
    </source>
</evidence>
<evidence type="ECO:0000313" key="7">
    <source>
        <dbReference type="Proteomes" id="UP001412067"/>
    </source>
</evidence>
<dbReference type="SMART" id="SM00484">
    <property type="entry name" value="XPGI"/>
    <property type="match status" value="1"/>
</dbReference>
<evidence type="ECO:0000259" key="5">
    <source>
        <dbReference type="SMART" id="SM00485"/>
    </source>
</evidence>
<proteinExistence type="predicted"/>
<feature type="domain" description="XPG-I" evidence="4">
    <location>
        <begin position="219"/>
        <end position="289"/>
    </location>
</feature>
<dbReference type="EMBL" id="JBBWWR010000016">
    <property type="protein sequence ID" value="KAK8947808.1"/>
    <property type="molecule type" value="Genomic_DNA"/>
</dbReference>
<dbReference type="InterPro" id="IPR006084">
    <property type="entry name" value="XPG/Rad2"/>
</dbReference>
<sequence length="706" mass="79797">MKASVDTGAIDFFMSKTNAEIIGLPIKFGSTRLKFANSQKVQTIGLAPYMSVVLEDRRRIWGFSLPRPLLPIPSAPPLPPSMGIGGSFWDLLKPYVRFEGVDFLRDKRVAVDLSFWVVQHDAAIHRKNPSVRSPHLRVTFFRTLALFTKLGAFPVFVVDGEPSPLKDQARVERFLRGSCLDPSILRNPSESAAGQIASASRKRNRVFSAWVQECVELLEILGMPVLKAQSEAEALCAQLNMEGHVHACITSDSDAFLYGAKCVIKGLQSNSKKPFECYYLSDIQDGLGLKRKQMIAIALLVGSDHDLQGVSGFGTETALRFVKLFSDDEVLDRLCEVGKSIIPPFHRDIGTHLDYDMHEGEAASRPPHCSHCGHPGSRRAHLMTACEYCINCDSKSCIMKSTGFKCNCSSCIKDRIIKEQRKQETWLFNACQKIAAEHDFPNKEIIDMYLNDSTHDEKDINMRDSLLLLWHKPSVENLVDFLTFHQHWKPCYIRQRIIPMLSTIFLREMALTPDGGAFLYDQYEFHAIERTKIRYGRPYYSVKWKKATHSSEFARTTSKEELESEQTSSQIAEESMDPIDDPDVPALLFVDGCSFLITEEITELVQSAFPKAVENFLQEKHSKQTKWSSRKSDKSKAGSDPPKSSGVQLSITEFYRSTKPAVRRTVQTKGKQKNLRAEEPSDTSRNISPNLDQEIPKSVRRRLLFD</sequence>
<organism evidence="6 7">
    <name type="scientific">Platanthera guangdongensis</name>
    <dbReference type="NCBI Taxonomy" id="2320717"/>
    <lineage>
        <taxon>Eukaryota</taxon>
        <taxon>Viridiplantae</taxon>
        <taxon>Streptophyta</taxon>
        <taxon>Embryophyta</taxon>
        <taxon>Tracheophyta</taxon>
        <taxon>Spermatophyta</taxon>
        <taxon>Magnoliopsida</taxon>
        <taxon>Liliopsida</taxon>
        <taxon>Asparagales</taxon>
        <taxon>Orchidaceae</taxon>
        <taxon>Orchidoideae</taxon>
        <taxon>Orchideae</taxon>
        <taxon>Orchidinae</taxon>
        <taxon>Platanthera</taxon>
    </lineage>
</organism>
<evidence type="ECO:0000259" key="4">
    <source>
        <dbReference type="SMART" id="SM00484"/>
    </source>
</evidence>